<comment type="caution">
    <text evidence="2">The sequence shown here is derived from an EMBL/GenBank/DDBJ whole genome shotgun (WGS) entry which is preliminary data.</text>
</comment>
<sequence length="859" mass="100418">MAAVNCISRRPYQKGINKYMTKPFKDASTELKMLLEPLSLFTVEQPPKDLPKELPKPKVVENHKKTVDSSCDDVHCLVECVEKQLKLKQDSYPLSPEEQQELIAVLLQEVNHIQPHIKDQINNPSLSEIQKRKLSSSFHQSVVQACEKLLLYYCDKAQVLNERGIFSGTANICRLRTQLAMHAEKILSLQRVRHVFVSMKDPMLDNSLERSENVLQRRSDSSASGDISEIIKQMPSINSDGLLPASLYHLSQIKKQSKSPNIATSTDQILTADFKECCESIYSESPVFIKRCYSHPQLSYESLWTEIGRETPQPRRCQSLENQHFSEFLTAFDWEEQNNLDKNGLRSTSKINQDLQTLLKNRKDDQDLETLLLDDMPPLIKAVPEDQKRKKAREKLDKQIQELCEKEKTLQQKESLENLEPAFDQPTILTTQLSTQTVARTTDVRISKRIKSVDHHLISKYPQYNDLLGEIDSDSMKDLDKTLFEEKNLTDVFKKFLDSMTHGDTFFDNDTTFIDVPSNLELSATLENREKEVLNEELCQFNKPPWFKSNYNQWQLQPAHVIMFNNKEIYPRIPDLSQPIRKERRDLKYWRSWWKGIVCRDDYLKFLSLQETDYLAVIFHLFGNEEEEEEKERRGGNILITEPTIKSPQIKHLAQEEDKKSLPEKLDSPTSEETKVLNMPQLQGRLDKMWNALQMPEDQKIEMAMKYAKKEKSEQLESSLSDWEQAAQFIIERESIMASLLVFESEASDPNRFFVRGPGNANLRLQEAKTRSMFYQRIEQLDKKLSKQINIIHKKYGEVVTFQDRPYLEKMRWDRVEMLYWLQEVRKLNALHYESRRLRIPLPEMSFKELLLSGSFFTK</sequence>
<evidence type="ECO:0000256" key="1">
    <source>
        <dbReference type="SAM" id="MobiDB-lite"/>
    </source>
</evidence>
<keyword evidence="3" id="KW-1185">Reference proteome</keyword>
<protein>
    <recommendedName>
        <fullName evidence="4">Coiled-coil domain-containing protein 87</fullName>
    </recommendedName>
</protein>
<dbReference type="PANTHER" id="PTHR16078:SF1">
    <property type="entry name" value="COILED-COIL DOMAIN-CONTAINING PROTEIN 87"/>
    <property type="match status" value="1"/>
</dbReference>
<dbReference type="AlphaFoldDB" id="A0A812ASS1"/>
<proteinExistence type="predicted"/>
<accession>A0A812ASS1</accession>
<feature type="region of interest" description="Disordered" evidence="1">
    <location>
        <begin position="650"/>
        <end position="673"/>
    </location>
</feature>
<reference evidence="2" key="1">
    <citation type="submission" date="2021-01" db="EMBL/GenBank/DDBJ databases">
        <authorList>
            <person name="Li R."/>
            <person name="Bekaert M."/>
        </authorList>
    </citation>
    <scope>NUCLEOTIDE SEQUENCE</scope>
    <source>
        <strain evidence="2">Farmed</strain>
    </source>
</reference>
<dbReference type="Proteomes" id="UP000597762">
    <property type="component" value="Unassembled WGS sequence"/>
</dbReference>
<dbReference type="PANTHER" id="PTHR16078">
    <property type="entry name" value="COILED-COIL DOMAIN-CONTAINING PROTEIN 87"/>
    <property type="match status" value="1"/>
</dbReference>
<feature type="compositionally biased region" description="Basic and acidic residues" evidence="1">
    <location>
        <begin position="653"/>
        <end position="673"/>
    </location>
</feature>
<gene>
    <name evidence="2" type="ORF">SPHA_3191</name>
</gene>
<evidence type="ECO:0000313" key="3">
    <source>
        <dbReference type="Proteomes" id="UP000597762"/>
    </source>
</evidence>
<dbReference type="InterPro" id="IPR037383">
    <property type="entry name" value="CCDC87"/>
</dbReference>
<name>A0A812ASS1_ACAPH</name>
<dbReference type="OrthoDB" id="67750at2759"/>
<evidence type="ECO:0000313" key="2">
    <source>
        <dbReference type="EMBL" id="CAE1151642.1"/>
    </source>
</evidence>
<dbReference type="Gene3D" id="1.20.58.1520">
    <property type="match status" value="1"/>
</dbReference>
<dbReference type="EMBL" id="CAHIKZ030000093">
    <property type="protein sequence ID" value="CAE1151642.1"/>
    <property type="molecule type" value="Genomic_DNA"/>
</dbReference>
<organism evidence="2 3">
    <name type="scientific">Acanthosepion pharaonis</name>
    <name type="common">Pharaoh cuttlefish</name>
    <name type="synonym">Sepia pharaonis</name>
    <dbReference type="NCBI Taxonomy" id="158019"/>
    <lineage>
        <taxon>Eukaryota</taxon>
        <taxon>Metazoa</taxon>
        <taxon>Spiralia</taxon>
        <taxon>Lophotrochozoa</taxon>
        <taxon>Mollusca</taxon>
        <taxon>Cephalopoda</taxon>
        <taxon>Coleoidea</taxon>
        <taxon>Decapodiformes</taxon>
        <taxon>Sepiida</taxon>
        <taxon>Sepiina</taxon>
        <taxon>Sepiidae</taxon>
        <taxon>Acanthosepion</taxon>
    </lineage>
</organism>
<evidence type="ECO:0008006" key="4">
    <source>
        <dbReference type="Google" id="ProtNLM"/>
    </source>
</evidence>